<proteinExistence type="predicted"/>
<organism evidence="2 3">
    <name type="scientific">Shewanella avicenniae</name>
    <dbReference type="NCBI Taxonomy" id="2814294"/>
    <lineage>
        <taxon>Bacteria</taxon>
        <taxon>Pseudomonadati</taxon>
        <taxon>Pseudomonadota</taxon>
        <taxon>Gammaproteobacteria</taxon>
        <taxon>Alteromonadales</taxon>
        <taxon>Shewanellaceae</taxon>
        <taxon>Shewanella</taxon>
    </lineage>
</organism>
<evidence type="ECO:0000313" key="2">
    <source>
        <dbReference type="EMBL" id="QSX33593.1"/>
    </source>
</evidence>
<dbReference type="Proteomes" id="UP000662770">
    <property type="component" value="Chromosome"/>
</dbReference>
<gene>
    <name evidence="2" type="ORF">JYB87_18095</name>
</gene>
<accession>A0ABX7QSB5</accession>
<name>A0ABX7QSB5_9GAMM</name>
<feature type="chain" id="PRO_5045659217" description="Outer membrane protein" evidence="1">
    <location>
        <begin position="20"/>
        <end position="230"/>
    </location>
</feature>
<sequence length="230" mass="26069">MRCRWLSLLLCVMAWNSWAEPNTSTYLDWESRYISEGRDNLPRGGIVWSGIDYQNGALVLFESQGVASSEDFVEFNIGIGYQQQLGDWLLTGSYTRLEFFGEERCHDNELALAIDYQAFEWLTPSLLYTYSTEADGAFVELSLVGNWAVNDAISLHPYLMQGWDFGFATAEHNGSNNLQFGLITELALSPKVSLSWHVSRTIAMNDIQHEQGNQCEQQQTFTGLALAYDF</sequence>
<dbReference type="RefSeq" id="WP_207354812.1">
    <property type="nucleotide sequence ID" value="NZ_CP071503.1"/>
</dbReference>
<protein>
    <recommendedName>
        <fullName evidence="4">Outer membrane protein</fullName>
    </recommendedName>
</protein>
<keyword evidence="3" id="KW-1185">Reference proteome</keyword>
<keyword evidence="1" id="KW-0732">Signal</keyword>
<evidence type="ECO:0000313" key="3">
    <source>
        <dbReference type="Proteomes" id="UP000662770"/>
    </source>
</evidence>
<reference evidence="2 3" key="1">
    <citation type="submission" date="2021-03" db="EMBL/GenBank/DDBJ databases">
        <title>Novel species identification of genus Shewanella.</title>
        <authorList>
            <person name="Liu G."/>
            <person name="Zhang Q."/>
        </authorList>
    </citation>
    <scope>NUCLEOTIDE SEQUENCE [LARGE SCALE GENOMIC DNA]</scope>
    <source>
        <strain evidence="2 3">FJAT-51800</strain>
    </source>
</reference>
<evidence type="ECO:0008006" key="4">
    <source>
        <dbReference type="Google" id="ProtNLM"/>
    </source>
</evidence>
<feature type="signal peptide" evidence="1">
    <location>
        <begin position="1"/>
        <end position="19"/>
    </location>
</feature>
<evidence type="ECO:0000256" key="1">
    <source>
        <dbReference type="SAM" id="SignalP"/>
    </source>
</evidence>
<dbReference type="EMBL" id="CP071503">
    <property type="protein sequence ID" value="QSX33593.1"/>
    <property type="molecule type" value="Genomic_DNA"/>
</dbReference>